<dbReference type="EMBL" id="CAJEUB010000061">
    <property type="protein sequence ID" value="CAD1847818.1"/>
    <property type="molecule type" value="Genomic_DNA"/>
</dbReference>
<feature type="region of interest" description="Disordered" evidence="4">
    <location>
        <begin position="48"/>
        <end position="90"/>
    </location>
</feature>
<evidence type="ECO:0000256" key="2">
    <source>
        <dbReference type="ARBA" id="ARBA00009057"/>
    </source>
</evidence>
<feature type="compositionally biased region" description="Polar residues" evidence="4">
    <location>
        <begin position="346"/>
        <end position="356"/>
    </location>
</feature>
<dbReference type="PROSITE" id="PS51514">
    <property type="entry name" value="BRX"/>
    <property type="match status" value="2"/>
</dbReference>
<organism evidence="7">
    <name type="scientific">Ananas comosus var. bracteatus</name>
    <name type="common">red pineapple</name>
    <dbReference type="NCBI Taxonomy" id="296719"/>
    <lineage>
        <taxon>Eukaryota</taxon>
        <taxon>Viridiplantae</taxon>
        <taxon>Streptophyta</taxon>
        <taxon>Embryophyta</taxon>
        <taxon>Tracheophyta</taxon>
        <taxon>Spermatophyta</taxon>
        <taxon>Magnoliopsida</taxon>
        <taxon>Liliopsida</taxon>
        <taxon>Poales</taxon>
        <taxon>Bromeliaceae</taxon>
        <taxon>Bromelioideae</taxon>
        <taxon>Ananas</taxon>
    </lineage>
</organism>
<dbReference type="InterPro" id="IPR013591">
    <property type="entry name" value="Brevis_radix_dom"/>
</dbReference>
<proteinExistence type="inferred from homology"/>
<keyword evidence="5" id="KW-1133">Transmembrane helix</keyword>
<comment type="subcellular location">
    <subcellularLocation>
        <location evidence="1">Nucleus</location>
    </subcellularLocation>
</comment>
<feature type="domain" description="BRX" evidence="6">
    <location>
        <begin position="153"/>
        <end position="227"/>
    </location>
</feature>
<dbReference type="Pfam" id="PF08381">
    <property type="entry name" value="BRX"/>
    <property type="match status" value="2"/>
</dbReference>
<accession>A0A6V7QXZ1</accession>
<gene>
    <name evidence="7" type="ORF">CB5_LOCUS31029</name>
</gene>
<feature type="compositionally biased region" description="Polar residues" evidence="4">
    <location>
        <begin position="254"/>
        <end position="263"/>
    </location>
</feature>
<evidence type="ECO:0000256" key="4">
    <source>
        <dbReference type="SAM" id="MobiDB-lite"/>
    </source>
</evidence>
<protein>
    <recommendedName>
        <fullName evidence="6">BRX domain-containing protein</fullName>
    </recommendedName>
</protein>
<keyword evidence="3" id="KW-0539">Nucleus</keyword>
<sequence>MLACIACTKEGGEDSARAAATPSTKDAVKSLTTQASEGHGIEVLRIAPPMQRRHGRSSSFRSKSFHNQRRIHRSGSYPGTDEDEGAFSDAGGGGGGGYAYSSSSTPAWDFTNVGGSGGGRWEDSRYRTQWGSAAAAAAAAAEVVVMEDDGLPKEWTAQVEPGVQITFVSLPAGAGNDLKRIRFRLFSFCLLAFFFLFYISSVVDTTVTVAGAEVVGENYDRIMELYNVQRFSRQALPTPPRSDDGDRESFYSRVGSTRGSPGMTTPPHPLPSAGKERMVSRSAHRHPQPQPQPPTAYGKAAYYYPSTVPDPSDHIFPPFLNTLHAGIGIGGGASAAGTSGVKVETSSVDASRTTTSSRDEASISISNASELEATEWVEQDEPGVYITIRELADGTRELRRVRFSRERFGEMHAKVWWEENRERIQAQYL</sequence>
<feature type="compositionally biased region" description="Basic residues" evidence="4">
    <location>
        <begin position="63"/>
        <end position="73"/>
    </location>
</feature>
<dbReference type="GO" id="GO:0005634">
    <property type="term" value="C:nucleus"/>
    <property type="evidence" value="ECO:0007669"/>
    <property type="project" value="UniProtKB-SubCell"/>
</dbReference>
<evidence type="ECO:0000256" key="5">
    <source>
        <dbReference type="SAM" id="Phobius"/>
    </source>
</evidence>
<comment type="similarity">
    <text evidence="2">Belongs to the BRX family.</text>
</comment>
<keyword evidence="5" id="KW-0472">Membrane</keyword>
<dbReference type="PANTHER" id="PTHR46058:SF26">
    <property type="entry name" value="PROTEIN BREVIS RADIX-LIKE 1"/>
    <property type="match status" value="1"/>
</dbReference>
<evidence type="ECO:0000256" key="3">
    <source>
        <dbReference type="ARBA" id="ARBA00023242"/>
    </source>
</evidence>
<reference evidence="7" key="1">
    <citation type="submission" date="2020-07" db="EMBL/GenBank/DDBJ databases">
        <authorList>
            <person name="Lin J."/>
        </authorList>
    </citation>
    <scope>NUCLEOTIDE SEQUENCE</scope>
</reference>
<feature type="region of interest" description="Disordered" evidence="4">
    <location>
        <begin position="346"/>
        <end position="366"/>
    </location>
</feature>
<dbReference type="AlphaFoldDB" id="A0A6V7QXZ1"/>
<feature type="transmembrane region" description="Helical" evidence="5">
    <location>
        <begin position="185"/>
        <end position="203"/>
    </location>
</feature>
<dbReference type="InterPro" id="IPR044532">
    <property type="entry name" value="BRX-like"/>
</dbReference>
<evidence type="ECO:0000256" key="1">
    <source>
        <dbReference type="ARBA" id="ARBA00004123"/>
    </source>
</evidence>
<evidence type="ECO:0000313" key="7">
    <source>
        <dbReference type="EMBL" id="CAD1847818.1"/>
    </source>
</evidence>
<keyword evidence="5" id="KW-0812">Transmembrane</keyword>
<name>A0A6V7QXZ1_ANACO</name>
<evidence type="ECO:0000259" key="6">
    <source>
        <dbReference type="PROSITE" id="PS51514"/>
    </source>
</evidence>
<feature type="region of interest" description="Disordered" evidence="4">
    <location>
        <begin position="234"/>
        <end position="302"/>
    </location>
</feature>
<feature type="compositionally biased region" description="Basic and acidic residues" evidence="4">
    <location>
        <begin position="241"/>
        <end position="250"/>
    </location>
</feature>
<feature type="domain" description="BRX" evidence="6">
    <location>
        <begin position="374"/>
        <end position="429"/>
    </location>
</feature>
<dbReference type="PANTHER" id="PTHR46058">
    <property type="entry name" value="PROTEIN BREVIS RADIX-LIKE 1"/>
    <property type="match status" value="1"/>
</dbReference>